<feature type="region of interest" description="Disordered" evidence="1">
    <location>
        <begin position="13"/>
        <end position="32"/>
    </location>
</feature>
<evidence type="ECO:0000313" key="3">
    <source>
        <dbReference type="EMBL" id="KAF3158720.1"/>
    </source>
</evidence>
<evidence type="ECO:0000313" key="4">
    <source>
        <dbReference type="Proteomes" id="UP000479691"/>
    </source>
</evidence>
<dbReference type="Pfam" id="PF12770">
    <property type="entry name" value="CHAT"/>
    <property type="match status" value="1"/>
</dbReference>
<name>A0A7C8P0I9_ORBOL</name>
<dbReference type="Proteomes" id="UP000479691">
    <property type="component" value="Unassembled WGS sequence"/>
</dbReference>
<protein>
    <recommendedName>
        <fullName evidence="2">CHAT domain-containing protein</fullName>
    </recommendedName>
</protein>
<organism evidence="3 4">
    <name type="scientific">Orbilia oligospora</name>
    <name type="common">Nematode-trapping fungus</name>
    <name type="synonym">Arthrobotrys oligospora</name>
    <dbReference type="NCBI Taxonomy" id="2813651"/>
    <lineage>
        <taxon>Eukaryota</taxon>
        <taxon>Fungi</taxon>
        <taxon>Dikarya</taxon>
        <taxon>Ascomycota</taxon>
        <taxon>Pezizomycotina</taxon>
        <taxon>Orbiliomycetes</taxon>
        <taxon>Orbiliales</taxon>
        <taxon>Orbiliaceae</taxon>
        <taxon>Orbilia</taxon>
    </lineage>
</organism>
<reference evidence="3 4" key="1">
    <citation type="submission" date="2019-06" db="EMBL/GenBank/DDBJ databases">
        <authorList>
            <person name="Palmer J.M."/>
        </authorList>
    </citation>
    <scope>NUCLEOTIDE SEQUENCE [LARGE SCALE GENOMIC DNA]</scope>
    <source>
        <strain evidence="3 4">TWF788</strain>
    </source>
</reference>
<comment type="caution">
    <text evidence="3">The sequence shown here is derived from an EMBL/GenBank/DDBJ whole genome shotgun (WGS) entry which is preliminary data.</text>
</comment>
<feature type="domain" description="CHAT" evidence="2">
    <location>
        <begin position="16"/>
        <end position="219"/>
    </location>
</feature>
<sequence>MSSYALSLKGLIHSRQNHTRRNHTNRSAESEPERALLVAMKQTPGLPSNQILPFVEQEAQTLTGIYSALQLKCITPLLRKDDVLQNMNGCKIFHFAGHGPSHPTEPSQSYLLLEDWKTNPLTVGDIRDRKFQEGSPFLGYLSACLTGASEAEGLADEGIHLIGAFQLAGFRHVIGTLWEVSDEHCVDVARVFYETLRSEGMKDQAVCRGLHRAMRALRDRNIEKDGTTRKLTLLGGEECLMNLSWVPYVHFGV</sequence>
<dbReference type="EMBL" id="JAABOE010000205">
    <property type="protein sequence ID" value="KAF3158720.1"/>
    <property type="molecule type" value="Genomic_DNA"/>
</dbReference>
<proteinExistence type="predicted"/>
<gene>
    <name evidence="3" type="ORF">TWF788_004526</name>
</gene>
<feature type="compositionally biased region" description="Basic residues" evidence="1">
    <location>
        <begin position="15"/>
        <end position="24"/>
    </location>
</feature>
<dbReference type="InterPro" id="IPR024983">
    <property type="entry name" value="CHAT_dom"/>
</dbReference>
<evidence type="ECO:0000256" key="1">
    <source>
        <dbReference type="SAM" id="MobiDB-lite"/>
    </source>
</evidence>
<dbReference type="AlphaFoldDB" id="A0A7C8P0I9"/>
<evidence type="ECO:0000259" key="2">
    <source>
        <dbReference type="Pfam" id="PF12770"/>
    </source>
</evidence>
<accession>A0A7C8P0I9</accession>